<dbReference type="EMBL" id="AP026073">
    <property type="protein sequence ID" value="BDM71867.1"/>
    <property type="molecule type" value="Genomic_DNA"/>
</dbReference>
<accession>A0ABM7ZZR8</accession>
<reference evidence="1" key="1">
    <citation type="submission" date="2022-06" db="EMBL/GenBank/DDBJ databases">
        <title>Complete genome sequence of Streptomyces nigrescens HEK616.</title>
        <authorList>
            <person name="Asamizu S."/>
            <person name="Onaka H."/>
        </authorList>
    </citation>
    <scope>NUCLEOTIDE SEQUENCE</scope>
    <source>
        <strain evidence="1">HEK616</strain>
    </source>
</reference>
<evidence type="ECO:0000313" key="1">
    <source>
        <dbReference type="EMBL" id="BDM71867.1"/>
    </source>
</evidence>
<evidence type="ECO:0000313" key="2">
    <source>
        <dbReference type="Proteomes" id="UP001059597"/>
    </source>
</evidence>
<dbReference type="Proteomes" id="UP001059597">
    <property type="component" value="Chromosome"/>
</dbReference>
<sequence>MAVVLVPGLAVAAVVAAAAAAVLVVAAAAVLRGRVQRSGVVPP</sequence>
<keyword evidence="2" id="KW-1185">Reference proteome</keyword>
<name>A0ABM7ZZR8_STRNI</name>
<organism evidence="1 2">
    <name type="scientific">Streptomyces nigrescens</name>
    <dbReference type="NCBI Taxonomy" id="1920"/>
    <lineage>
        <taxon>Bacteria</taxon>
        <taxon>Bacillati</taxon>
        <taxon>Actinomycetota</taxon>
        <taxon>Actinomycetes</taxon>
        <taxon>Kitasatosporales</taxon>
        <taxon>Streptomycetaceae</taxon>
        <taxon>Streptomyces</taxon>
    </lineage>
</organism>
<protein>
    <submittedName>
        <fullName evidence="1">Uncharacterized protein</fullName>
    </submittedName>
</protein>
<gene>
    <name evidence="1" type="ORF">HEK616_53540</name>
</gene>
<proteinExistence type="predicted"/>